<feature type="compositionally biased region" description="Basic residues" evidence="1">
    <location>
        <begin position="194"/>
        <end position="216"/>
    </location>
</feature>
<feature type="compositionally biased region" description="Gly residues" evidence="1">
    <location>
        <begin position="375"/>
        <end position="388"/>
    </location>
</feature>
<feature type="region of interest" description="Disordered" evidence="1">
    <location>
        <begin position="93"/>
        <end position="240"/>
    </location>
</feature>
<protein>
    <submittedName>
        <fullName evidence="2">Uncharacterized protein</fullName>
    </submittedName>
</protein>
<gene>
    <name evidence="2" type="ORF">P167DRAFT_591862</name>
</gene>
<dbReference type="EMBL" id="ML119141">
    <property type="protein sequence ID" value="RPB10685.1"/>
    <property type="molecule type" value="Genomic_DNA"/>
</dbReference>
<dbReference type="InParanoid" id="A0A3N4KY44"/>
<dbReference type="AlphaFoldDB" id="A0A3N4KY44"/>
<feature type="compositionally biased region" description="Low complexity" evidence="1">
    <location>
        <begin position="93"/>
        <end position="108"/>
    </location>
</feature>
<keyword evidence="3" id="KW-1185">Reference proteome</keyword>
<feature type="non-terminal residue" evidence="2">
    <location>
        <position position="1"/>
    </location>
</feature>
<organism evidence="2 3">
    <name type="scientific">Morchella conica CCBAS932</name>
    <dbReference type="NCBI Taxonomy" id="1392247"/>
    <lineage>
        <taxon>Eukaryota</taxon>
        <taxon>Fungi</taxon>
        <taxon>Dikarya</taxon>
        <taxon>Ascomycota</taxon>
        <taxon>Pezizomycotina</taxon>
        <taxon>Pezizomycetes</taxon>
        <taxon>Pezizales</taxon>
        <taxon>Morchellaceae</taxon>
        <taxon>Morchella</taxon>
    </lineage>
</organism>
<feature type="region of interest" description="Disordered" evidence="1">
    <location>
        <begin position="375"/>
        <end position="397"/>
    </location>
</feature>
<reference evidence="2 3" key="1">
    <citation type="journal article" date="2018" name="Nat. Ecol. Evol.">
        <title>Pezizomycetes genomes reveal the molecular basis of ectomycorrhizal truffle lifestyle.</title>
        <authorList>
            <person name="Murat C."/>
            <person name="Payen T."/>
            <person name="Noel B."/>
            <person name="Kuo A."/>
            <person name="Morin E."/>
            <person name="Chen J."/>
            <person name="Kohler A."/>
            <person name="Krizsan K."/>
            <person name="Balestrini R."/>
            <person name="Da Silva C."/>
            <person name="Montanini B."/>
            <person name="Hainaut M."/>
            <person name="Levati E."/>
            <person name="Barry K.W."/>
            <person name="Belfiori B."/>
            <person name="Cichocki N."/>
            <person name="Clum A."/>
            <person name="Dockter R.B."/>
            <person name="Fauchery L."/>
            <person name="Guy J."/>
            <person name="Iotti M."/>
            <person name="Le Tacon F."/>
            <person name="Lindquist E.A."/>
            <person name="Lipzen A."/>
            <person name="Malagnac F."/>
            <person name="Mello A."/>
            <person name="Molinier V."/>
            <person name="Miyauchi S."/>
            <person name="Poulain J."/>
            <person name="Riccioni C."/>
            <person name="Rubini A."/>
            <person name="Sitrit Y."/>
            <person name="Splivallo R."/>
            <person name="Traeger S."/>
            <person name="Wang M."/>
            <person name="Zifcakova L."/>
            <person name="Wipf D."/>
            <person name="Zambonelli A."/>
            <person name="Paolocci F."/>
            <person name="Nowrousian M."/>
            <person name="Ottonello S."/>
            <person name="Baldrian P."/>
            <person name="Spatafora J.W."/>
            <person name="Henrissat B."/>
            <person name="Nagy L.G."/>
            <person name="Aury J.M."/>
            <person name="Wincker P."/>
            <person name="Grigoriev I.V."/>
            <person name="Bonfante P."/>
            <person name="Martin F.M."/>
        </authorList>
    </citation>
    <scope>NUCLEOTIDE SEQUENCE [LARGE SCALE GENOMIC DNA]</scope>
    <source>
        <strain evidence="2 3">CCBAS932</strain>
    </source>
</reference>
<proteinExistence type="predicted"/>
<name>A0A3N4KY44_9PEZI</name>
<sequence length="397" mass="41639">LHQSPSSQVPLRCNIHHQSVHLYISPHLLSSTLISIIITFSCGSLLIIVHHHILLPPPPHHVSLTPSFLTPKESISSLCILQNIKMCIGYRPTIRRGTGTRSGTLRDGMQSTSNPTRNGRAAVPDPSPSEPSVHSDEEDLEEEDEALEDGEAVDDDEKLVDDEAPEDEKDDGSESPVTARKRTRKAAPRAAATKSKKAAPQKTKKAPTKKAPKKAPLKTSAKGTHTSGPERRIKTEPGASPEVQLVLTAPADQQTATIANPSTVDAATNTLPLLPPAGITVIVIDGHAFEVPADPVACFHAVRQQVIASYRAIAARKGTERDLAVAMGTGAAGGGGEVCVAGKRKRASEGPEGEEGCQVKRWKAQVGYGDDGGNVAGGGNGAGGGADLGGVSYISKK</sequence>
<dbReference type="OrthoDB" id="10636281at2759"/>
<accession>A0A3N4KY44</accession>
<evidence type="ECO:0000313" key="3">
    <source>
        <dbReference type="Proteomes" id="UP000277580"/>
    </source>
</evidence>
<evidence type="ECO:0000256" key="1">
    <source>
        <dbReference type="SAM" id="MobiDB-lite"/>
    </source>
</evidence>
<evidence type="ECO:0000313" key="2">
    <source>
        <dbReference type="EMBL" id="RPB10685.1"/>
    </source>
</evidence>
<feature type="compositionally biased region" description="Acidic residues" evidence="1">
    <location>
        <begin position="136"/>
        <end position="173"/>
    </location>
</feature>
<dbReference type="Proteomes" id="UP000277580">
    <property type="component" value="Unassembled WGS sequence"/>
</dbReference>